<dbReference type="Proteomes" id="UP001523369">
    <property type="component" value="Unassembled WGS sequence"/>
</dbReference>
<dbReference type="RefSeq" id="WP_253242889.1">
    <property type="nucleotide sequence ID" value="NZ_JAMYJR010000051.1"/>
</dbReference>
<evidence type="ECO:0000313" key="3">
    <source>
        <dbReference type="Proteomes" id="UP001523369"/>
    </source>
</evidence>
<dbReference type="InterPro" id="IPR037401">
    <property type="entry name" value="SnoaL-like"/>
</dbReference>
<dbReference type="Pfam" id="PF12680">
    <property type="entry name" value="SnoaL_2"/>
    <property type="match status" value="1"/>
</dbReference>
<name>A0ABT1E183_9ACTN</name>
<reference evidence="2 3" key="1">
    <citation type="submission" date="2022-06" db="EMBL/GenBank/DDBJ databases">
        <title>New Species of the Genus Actinoplanes, ActinopZanes ferrugineus.</title>
        <authorList>
            <person name="Ding P."/>
        </authorList>
    </citation>
    <scope>NUCLEOTIDE SEQUENCE [LARGE SCALE GENOMIC DNA]</scope>
    <source>
        <strain evidence="2 3">TRM88003</strain>
    </source>
</reference>
<gene>
    <name evidence="2" type="ORF">M1L60_40435</name>
</gene>
<accession>A0ABT1E183</accession>
<dbReference type="SUPFAM" id="SSF54427">
    <property type="entry name" value="NTF2-like"/>
    <property type="match status" value="1"/>
</dbReference>
<feature type="domain" description="SnoaL-like" evidence="1">
    <location>
        <begin position="12"/>
        <end position="104"/>
    </location>
</feature>
<proteinExistence type="predicted"/>
<comment type="caution">
    <text evidence="2">The sequence shown here is derived from an EMBL/GenBank/DDBJ whole genome shotgun (WGS) entry which is preliminary data.</text>
</comment>
<sequence>MDADSLIRAAIEEHWRASEAGETEAEHAVYAEDAVVEYPQSGERFRSRVTIAAQRGGHPATRHFKVLRIVGEADLWVSEVVITYDGVPSYSVSIMEFTDGHVVRERQYFADPFPAPASRAALAEPIS</sequence>
<dbReference type="EMBL" id="JAMYJR010000051">
    <property type="protein sequence ID" value="MCO8276867.1"/>
    <property type="molecule type" value="Genomic_DNA"/>
</dbReference>
<evidence type="ECO:0000313" key="2">
    <source>
        <dbReference type="EMBL" id="MCO8276867.1"/>
    </source>
</evidence>
<dbReference type="InterPro" id="IPR032710">
    <property type="entry name" value="NTF2-like_dom_sf"/>
</dbReference>
<keyword evidence="3" id="KW-1185">Reference proteome</keyword>
<organism evidence="2 3">
    <name type="scientific">Paractinoplanes aksuensis</name>
    <dbReference type="NCBI Taxonomy" id="2939490"/>
    <lineage>
        <taxon>Bacteria</taxon>
        <taxon>Bacillati</taxon>
        <taxon>Actinomycetota</taxon>
        <taxon>Actinomycetes</taxon>
        <taxon>Micromonosporales</taxon>
        <taxon>Micromonosporaceae</taxon>
        <taxon>Paractinoplanes</taxon>
    </lineage>
</organism>
<dbReference type="Gene3D" id="3.10.450.50">
    <property type="match status" value="1"/>
</dbReference>
<protein>
    <submittedName>
        <fullName evidence="2">Nuclear transport factor 2 family protein</fullName>
    </submittedName>
</protein>
<evidence type="ECO:0000259" key="1">
    <source>
        <dbReference type="Pfam" id="PF12680"/>
    </source>
</evidence>